<evidence type="ECO:0000256" key="5">
    <source>
        <dbReference type="ARBA" id="ARBA00022679"/>
    </source>
</evidence>
<proteinExistence type="inferred from homology"/>
<keyword evidence="4" id="KW-0056">Arginine metabolism</keyword>
<dbReference type="FunFam" id="3.40.1160.10:FF:000007">
    <property type="entry name" value="Carbamate kinase"/>
    <property type="match status" value="1"/>
</dbReference>
<dbReference type="PANTHER" id="PTHR30409">
    <property type="entry name" value="CARBAMATE KINASE"/>
    <property type="match status" value="1"/>
</dbReference>
<protein>
    <recommendedName>
        <fullName evidence="3 8">Carbamate kinase</fullName>
    </recommendedName>
</protein>
<dbReference type="InterPro" id="IPR036393">
    <property type="entry name" value="AceGlu_kinase-like_sf"/>
</dbReference>
<dbReference type="NCBIfam" id="TIGR00746">
    <property type="entry name" value="arcC"/>
    <property type="match status" value="1"/>
</dbReference>
<dbReference type="AlphaFoldDB" id="A0A7G9B6T6"/>
<dbReference type="InterPro" id="IPR003964">
    <property type="entry name" value="Carb_kinase"/>
</dbReference>
<dbReference type="GO" id="GO:0019546">
    <property type="term" value="P:L-arginine deiminase pathway"/>
    <property type="evidence" value="ECO:0007669"/>
    <property type="project" value="TreeGrafter"/>
</dbReference>
<dbReference type="Gene3D" id="3.40.1160.10">
    <property type="entry name" value="Acetylglutamate kinase-like"/>
    <property type="match status" value="1"/>
</dbReference>
<evidence type="ECO:0000313" key="12">
    <source>
        <dbReference type="Proteomes" id="UP000515960"/>
    </source>
</evidence>
<evidence type="ECO:0000256" key="6">
    <source>
        <dbReference type="ARBA" id="ARBA00022777"/>
    </source>
</evidence>
<dbReference type="Pfam" id="PF00696">
    <property type="entry name" value="AA_kinase"/>
    <property type="match status" value="1"/>
</dbReference>
<feature type="domain" description="Aspartate/glutamate/uridylate kinase" evidence="10">
    <location>
        <begin position="3"/>
        <end position="286"/>
    </location>
</feature>
<reference evidence="11 12" key="1">
    <citation type="submission" date="2020-08" db="EMBL/GenBank/DDBJ databases">
        <authorList>
            <person name="Liu C."/>
            <person name="Sun Q."/>
        </authorList>
    </citation>
    <scope>NUCLEOTIDE SEQUENCE [LARGE SCALE GENOMIC DNA]</scope>
    <source>
        <strain evidence="11 12">NSJ-62</strain>
    </source>
</reference>
<dbReference type="PRINTS" id="PR01469">
    <property type="entry name" value="CARBMTKINASE"/>
</dbReference>
<evidence type="ECO:0000256" key="1">
    <source>
        <dbReference type="ARBA" id="ARBA00005118"/>
    </source>
</evidence>
<evidence type="ECO:0000256" key="3">
    <source>
        <dbReference type="ARBA" id="ARBA00013070"/>
    </source>
</evidence>
<keyword evidence="5 9" id="KW-0808">Transferase</keyword>
<dbReference type="GO" id="GO:0005829">
    <property type="term" value="C:cytosol"/>
    <property type="evidence" value="ECO:0007669"/>
    <property type="project" value="TreeGrafter"/>
</dbReference>
<dbReference type="InterPro" id="IPR001048">
    <property type="entry name" value="Asp/Glu/Uridylate_kinase"/>
</dbReference>
<evidence type="ECO:0000256" key="8">
    <source>
        <dbReference type="NCBIfam" id="TIGR00746"/>
    </source>
</evidence>
<organism evidence="11 12">
    <name type="scientific">Oscillibacter hominis</name>
    <dbReference type="NCBI Taxonomy" id="2763056"/>
    <lineage>
        <taxon>Bacteria</taxon>
        <taxon>Bacillati</taxon>
        <taxon>Bacillota</taxon>
        <taxon>Clostridia</taxon>
        <taxon>Eubacteriales</taxon>
        <taxon>Oscillospiraceae</taxon>
        <taxon>Oscillibacter</taxon>
    </lineage>
</organism>
<dbReference type="SUPFAM" id="SSF53633">
    <property type="entry name" value="Carbamate kinase-like"/>
    <property type="match status" value="1"/>
</dbReference>
<dbReference type="UniPathway" id="UPA00996">
    <property type="reaction ID" value="UER00366"/>
</dbReference>
<keyword evidence="12" id="KW-1185">Reference proteome</keyword>
<evidence type="ECO:0000256" key="2">
    <source>
        <dbReference type="ARBA" id="ARBA00011066"/>
    </source>
</evidence>
<dbReference type="PIRSF" id="PIRSF000723">
    <property type="entry name" value="Carbamate_kin"/>
    <property type="match status" value="1"/>
</dbReference>
<dbReference type="CDD" id="cd04235">
    <property type="entry name" value="AAK_CK"/>
    <property type="match status" value="1"/>
</dbReference>
<dbReference type="Proteomes" id="UP000515960">
    <property type="component" value="Chromosome"/>
</dbReference>
<dbReference type="RefSeq" id="WP_187333720.1">
    <property type="nucleotide sequence ID" value="NZ_CP060490.1"/>
</dbReference>
<evidence type="ECO:0000256" key="4">
    <source>
        <dbReference type="ARBA" id="ARBA00022503"/>
    </source>
</evidence>
<accession>A0A7G9B6T6</accession>
<evidence type="ECO:0000259" key="10">
    <source>
        <dbReference type="Pfam" id="PF00696"/>
    </source>
</evidence>
<dbReference type="KEGG" id="ohi:H8790_04415"/>
<dbReference type="GO" id="GO:0008804">
    <property type="term" value="F:carbamate kinase activity"/>
    <property type="evidence" value="ECO:0007669"/>
    <property type="project" value="UniProtKB-UniRule"/>
</dbReference>
<comment type="similarity">
    <text evidence="2 9">Belongs to the carbamate kinase family.</text>
</comment>
<gene>
    <name evidence="11" type="primary">arcC</name>
    <name evidence="11" type="ORF">H8790_04415</name>
</gene>
<evidence type="ECO:0000256" key="7">
    <source>
        <dbReference type="ARBA" id="ARBA00048467"/>
    </source>
</evidence>
<dbReference type="NCBIfam" id="NF009007">
    <property type="entry name" value="PRK12352.1"/>
    <property type="match status" value="1"/>
</dbReference>
<name>A0A7G9B6T6_9FIRM</name>
<evidence type="ECO:0000313" key="11">
    <source>
        <dbReference type="EMBL" id="QNL45267.1"/>
    </source>
</evidence>
<keyword evidence="6 9" id="KW-0418">Kinase</keyword>
<comment type="catalytic activity">
    <reaction evidence="7">
        <text>hydrogencarbonate + NH4(+) + ATP = carbamoyl phosphate + ADP + H2O + H(+)</text>
        <dbReference type="Rhea" id="RHEA:10152"/>
        <dbReference type="ChEBI" id="CHEBI:15377"/>
        <dbReference type="ChEBI" id="CHEBI:15378"/>
        <dbReference type="ChEBI" id="CHEBI:17544"/>
        <dbReference type="ChEBI" id="CHEBI:28938"/>
        <dbReference type="ChEBI" id="CHEBI:30616"/>
        <dbReference type="ChEBI" id="CHEBI:58228"/>
        <dbReference type="ChEBI" id="CHEBI:456216"/>
        <dbReference type="EC" id="2.7.2.2"/>
    </reaction>
</comment>
<dbReference type="EMBL" id="CP060490">
    <property type="protein sequence ID" value="QNL45267.1"/>
    <property type="molecule type" value="Genomic_DNA"/>
</dbReference>
<comment type="pathway">
    <text evidence="1">Metabolic intermediate metabolism; carbamoyl phosphate degradation; CO(2) and NH(3) from carbamoyl phosphate: step 1/1.</text>
</comment>
<sequence length="313" mass="33499">MGKRIVIALGGNALGSNLPEQMVAVRKTSKAIADLIEEGHEVVIAHGNGPQVGMIQEAMGLLTRAEPEKYIPFPLSVCVAMSQGYIGYDLQNALKEELLDRGIDKGVATVLTQVVVDQDDPAFQNPTKPIGAFLTREEAEKMEKEHGYKMVEDSGRGYRRVVASPKPQAIVELSTISALVGSGHVVIACGGGGIPVVTEHHHHLKGAAAVIDKDFASELMAEHLNADMLIVLTAVEKVAINFNKPDQQWLSDLTPDKAREYIAQGQFAPGSMLPKVEAALKFAESKPGRTALITLLEKAKDGISGKTGTAVHQ</sequence>
<dbReference type="PANTHER" id="PTHR30409:SF1">
    <property type="entry name" value="CARBAMATE KINASE-RELATED"/>
    <property type="match status" value="1"/>
</dbReference>
<evidence type="ECO:0000256" key="9">
    <source>
        <dbReference type="PIRNR" id="PIRNR000723"/>
    </source>
</evidence>